<dbReference type="EMBL" id="VSRR010070467">
    <property type="protein sequence ID" value="MPC86098.1"/>
    <property type="molecule type" value="Genomic_DNA"/>
</dbReference>
<evidence type="ECO:0000256" key="1">
    <source>
        <dbReference type="SAM" id="MobiDB-lite"/>
    </source>
</evidence>
<proteinExistence type="predicted"/>
<organism evidence="2 3">
    <name type="scientific">Portunus trituberculatus</name>
    <name type="common">Swimming crab</name>
    <name type="synonym">Neptunus trituberculatus</name>
    <dbReference type="NCBI Taxonomy" id="210409"/>
    <lineage>
        <taxon>Eukaryota</taxon>
        <taxon>Metazoa</taxon>
        <taxon>Ecdysozoa</taxon>
        <taxon>Arthropoda</taxon>
        <taxon>Crustacea</taxon>
        <taxon>Multicrustacea</taxon>
        <taxon>Malacostraca</taxon>
        <taxon>Eumalacostraca</taxon>
        <taxon>Eucarida</taxon>
        <taxon>Decapoda</taxon>
        <taxon>Pleocyemata</taxon>
        <taxon>Brachyura</taxon>
        <taxon>Eubrachyura</taxon>
        <taxon>Portunoidea</taxon>
        <taxon>Portunidae</taxon>
        <taxon>Portuninae</taxon>
        <taxon>Portunus</taxon>
    </lineage>
</organism>
<evidence type="ECO:0000313" key="3">
    <source>
        <dbReference type="Proteomes" id="UP000324222"/>
    </source>
</evidence>
<dbReference type="Proteomes" id="UP000324222">
    <property type="component" value="Unassembled WGS sequence"/>
</dbReference>
<gene>
    <name evidence="2" type="ORF">E2C01_080913</name>
</gene>
<protein>
    <submittedName>
        <fullName evidence="2">Uncharacterized protein</fullName>
    </submittedName>
</protein>
<name>A0A5B7IZM3_PORTR</name>
<reference evidence="2 3" key="1">
    <citation type="submission" date="2019-05" db="EMBL/GenBank/DDBJ databases">
        <title>Another draft genome of Portunus trituberculatus and its Hox gene families provides insights of decapod evolution.</title>
        <authorList>
            <person name="Jeong J.-H."/>
            <person name="Song I."/>
            <person name="Kim S."/>
            <person name="Choi T."/>
            <person name="Kim D."/>
            <person name="Ryu S."/>
            <person name="Kim W."/>
        </authorList>
    </citation>
    <scope>NUCLEOTIDE SEQUENCE [LARGE SCALE GENOMIC DNA]</scope>
    <source>
        <tissue evidence="2">Muscle</tissue>
    </source>
</reference>
<keyword evidence="3" id="KW-1185">Reference proteome</keyword>
<sequence length="68" mass="7736">MQIREKEEITEIHNLVILVHIPTISAPHYASRAFTSPRLSPCHSRSRQEHATPPPLSVSISSFIYLFP</sequence>
<comment type="caution">
    <text evidence="2">The sequence shown here is derived from an EMBL/GenBank/DDBJ whole genome shotgun (WGS) entry which is preliminary data.</text>
</comment>
<feature type="region of interest" description="Disordered" evidence="1">
    <location>
        <begin position="36"/>
        <end position="56"/>
    </location>
</feature>
<accession>A0A5B7IZM3</accession>
<evidence type="ECO:0000313" key="2">
    <source>
        <dbReference type="EMBL" id="MPC86098.1"/>
    </source>
</evidence>
<dbReference type="AlphaFoldDB" id="A0A5B7IZM3"/>